<comment type="caution">
    <text evidence="4">The sequence shown here is derived from an EMBL/GenBank/DDBJ whole genome shotgun (WGS) entry which is preliminary data.</text>
</comment>
<keyword evidence="2" id="KW-0812">Transmembrane</keyword>
<feature type="transmembrane region" description="Helical" evidence="2">
    <location>
        <begin position="293"/>
        <end position="317"/>
    </location>
</feature>
<dbReference type="PANTHER" id="PTHR45138">
    <property type="entry name" value="REGULATORY COMPONENTS OF SENSORY TRANSDUCTION SYSTEM"/>
    <property type="match status" value="1"/>
</dbReference>
<proteinExistence type="predicted"/>
<keyword evidence="5" id="KW-1185">Reference proteome</keyword>
<sequence>MSRLEGDPVPARVLTGDFDDDFVPHGDGRTIREERIGIHWWRITALEAIPADRDPRLVLHFPYLSRAEIWRPGDLLPLRRALMGQDADLAHSARAFFVPLPRGLERGQHVDIRLHTPTPIAIEVSVEPAVQSHRQDLAYASWRAAVLVTMMVLAVLAFGFWGGVGERAYLYLMIALLCQVLYLATLGGDLRVFPELAERLAGDPRAGRVFGFLALVTSNGFLAHFMELRQHQPRVLRSLHICNGLALLLAALAVFSVSRYVALAGNLVILASVLLVLFASVSGSLRGQRSARFVLVSWLPLMALVTMRVLQVLGVWAGPYWLAYAYPAGFAIAGLVVTIGLSDKMQELRRDRDQASQMASYDALTGTSSRPVIEDLLRTSVDEAHKSGMPLSLVFFDIDHFKLINDTHGHRVGDECIRIVALRVRNRLRTYDQIGRYGGDEMMVLLPCTGLKEAIGVAENMRSAVNCRPIAAEDAVVDVTLSLGVAELQPGETPEQLLERADAALYASKSAGRDRVIGHIRPMFSGRGARA</sequence>
<evidence type="ECO:0000256" key="1">
    <source>
        <dbReference type="ARBA" id="ARBA00012528"/>
    </source>
</evidence>
<organism evidence="4 5">
    <name type="scientific">Marilutibacter chinensis</name>
    <dbReference type="NCBI Taxonomy" id="2912247"/>
    <lineage>
        <taxon>Bacteria</taxon>
        <taxon>Pseudomonadati</taxon>
        <taxon>Pseudomonadota</taxon>
        <taxon>Gammaproteobacteria</taxon>
        <taxon>Lysobacterales</taxon>
        <taxon>Lysobacteraceae</taxon>
        <taxon>Marilutibacter</taxon>
    </lineage>
</organism>
<dbReference type="SUPFAM" id="SSF55073">
    <property type="entry name" value="Nucleotide cyclase"/>
    <property type="match status" value="1"/>
</dbReference>
<dbReference type="CDD" id="cd01949">
    <property type="entry name" value="GGDEF"/>
    <property type="match status" value="1"/>
</dbReference>
<feature type="transmembrane region" description="Helical" evidence="2">
    <location>
        <begin position="140"/>
        <end position="161"/>
    </location>
</feature>
<keyword evidence="2" id="KW-1133">Transmembrane helix</keyword>
<dbReference type="InterPro" id="IPR011623">
    <property type="entry name" value="7TMR_DISM_rcpt_extracell_dom1"/>
</dbReference>
<dbReference type="PROSITE" id="PS50887">
    <property type="entry name" value="GGDEF"/>
    <property type="match status" value="1"/>
</dbReference>
<dbReference type="Proteomes" id="UP001430796">
    <property type="component" value="Unassembled WGS sequence"/>
</dbReference>
<feature type="transmembrane region" description="Helical" evidence="2">
    <location>
        <begin position="238"/>
        <end position="257"/>
    </location>
</feature>
<evidence type="ECO:0000256" key="2">
    <source>
        <dbReference type="SAM" id="Phobius"/>
    </source>
</evidence>
<keyword evidence="2" id="KW-0472">Membrane</keyword>
<dbReference type="Pfam" id="PF00990">
    <property type="entry name" value="GGDEF"/>
    <property type="match status" value="1"/>
</dbReference>
<feature type="domain" description="GGDEF" evidence="3">
    <location>
        <begin position="389"/>
        <end position="521"/>
    </location>
</feature>
<gene>
    <name evidence="4" type="ORF">L3V18_03465</name>
</gene>
<feature type="transmembrane region" description="Helical" evidence="2">
    <location>
        <begin position="206"/>
        <end position="226"/>
    </location>
</feature>
<evidence type="ECO:0000259" key="3">
    <source>
        <dbReference type="PROSITE" id="PS50887"/>
    </source>
</evidence>
<reference evidence="4" key="2">
    <citation type="submission" date="2022-01" db="EMBL/GenBank/DDBJ databases">
        <authorList>
            <person name="Zhou L.Y."/>
        </authorList>
    </citation>
    <scope>NUCLEOTIDE SEQUENCE</scope>
    <source>
        <strain evidence="4">TLK-CK17</strain>
    </source>
</reference>
<dbReference type="InterPro" id="IPR050469">
    <property type="entry name" value="Diguanylate_Cyclase"/>
</dbReference>
<dbReference type="Pfam" id="PF07695">
    <property type="entry name" value="7TMR-DISM_7TM"/>
    <property type="match status" value="1"/>
</dbReference>
<dbReference type="InterPro" id="IPR043128">
    <property type="entry name" value="Rev_trsase/Diguanyl_cyclase"/>
</dbReference>
<evidence type="ECO:0000313" key="5">
    <source>
        <dbReference type="Proteomes" id="UP001430796"/>
    </source>
</evidence>
<dbReference type="RefSeq" id="WP_237053191.1">
    <property type="nucleotide sequence ID" value="NZ_JAKJPO010000001.1"/>
</dbReference>
<dbReference type="InterPro" id="IPR029787">
    <property type="entry name" value="Nucleotide_cyclase"/>
</dbReference>
<dbReference type="PANTHER" id="PTHR45138:SF24">
    <property type="entry name" value="DIGUANYLATE CYCLASE DGCC-RELATED"/>
    <property type="match status" value="1"/>
</dbReference>
<dbReference type="SMART" id="SM00267">
    <property type="entry name" value="GGDEF"/>
    <property type="match status" value="1"/>
</dbReference>
<feature type="transmembrane region" description="Helical" evidence="2">
    <location>
        <begin position="263"/>
        <end position="281"/>
    </location>
</feature>
<dbReference type="NCBIfam" id="TIGR00254">
    <property type="entry name" value="GGDEF"/>
    <property type="match status" value="1"/>
</dbReference>
<accession>A0ABS9HRM9</accession>
<protein>
    <recommendedName>
        <fullName evidence="1">diguanylate cyclase</fullName>
        <ecNumber evidence="1">2.7.7.65</ecNumber>
    </recommendedName>
</protein>
<name>A0ABS9HRM9_9GAMM</name>
<feature type="transmembrane region" description="Helical" evidence="2">
    <location>
        <begin position="323"/>
        <end position="342"/>
    </location>
</feature>
<evidence type="ECO:0000313" key="4">
    <source>
        <dbReference type="EMBL" id="MCF7220849.1"/>
    </source>
</evidence>
<dbReference type="EC" id="2.7.7.65" evidence="1"/>
<dbReference type="EMBL" id="JAKJPO010000001">
    <property type="protein sequence ID" value="MCF7220849.1"/>
    <property type="molecule type" value="Genomic_DNA"/>
</dbReference>
<dbReference type="Gene3D" id="3.30.70.270">
    <property type="match status" value="1"/>
</dbReference>
<feature type="transmembrane region" description="Helical" evidence="2">
    <location>
        <begin position="168"/>
        <end position="186"/>
    </location>
</feature>
<reference evidence="4" key="1">
    <citation type="submission" date="2022-01" db="EMBL/GenBank/DDBJ databases">
        <title>Lysobacter chinensis sp. nov., a bacterium isolated from cow dung compost.</title>
        <authorList>
            <person name="Liu Y."/>
        </authorList>
    </citation>
    <scope>NUCLEOTIDE SEQUENCE</scope>
    <source>
        <strain evidence="4">TLK-CK17</strain>
    </source>
</reference>
<dbReference type="InterPro" id="IPR000160">
    <property type="entry name" value="GGDEF_dom"/>
</dbReference>